<evidence type="ECO:0000313" key="2">
    <source>
        <dbReference type="Proteomes" id="UP001162780"/>
    </source>
</evidence>
<protein>
    <submittedName>
        <fullName evidence="1">Uncharacterized protein</fullName>
    </submittedName>
</protein>
<dbReference type="Proteomes" id="UP001162780">
    <property type="component" value="Chromosome"/>
</dbReference>
<accession>A0ABY7GJ10</accession>
<dbReference type="RefSeq" id="WP_255189586.1">
    <property type="nucleotide sequence ID" value="NZ_CP113517.1"/>
</dbReference>
<evidence type="ECO:0000313" key="1">
    <source>
        <dbReference type="EMBL" id="WAR44611.1"/>
    </source>
</evidence>
<proteinExistence type="predicted"/>
<sequence length="168" mass="19415">MKVENLNSSVFRPLQQNALGDNSIDDDTMILCRKIEFMLNAMAIHISHFFSITENYVSQLANVETLNVSNKRDLFRLISVKDDYAYCVNSIRTLLRNDGNDLVKSIPGCLMDCYKHELSLKVARDINSAKKYLKLLEMYSAPSRKYLIAKKWRHAMNELKNLDYLVSV</sequence>
<organism evidence="1 2">
    <name type="scientific">Methylomonas rapida</name>
    <dbReference type="NCBI Taxonomy" id="2963939"/>
    <lineage>
        <taxon>Bacteria</taxon>
        <taxon>Pseudomonadati</taxon>
        <taxon>Pseudomonadota</taxon>
        <taxon>Gammaproteobacteria</taxon>
        <taxon>Methylococcales</taxon>
        <taxon>Methylococcaceae</taxon>
        <taxon>Methylomonas</taxon>
    </lineage>
</organism>
<keyword evidence="2" id="KW-1185">Reference proteome</keyword>
<name>A0ABY7GJ10_9GAMM</name>
<dbReference type="EMBL" id="CP113517">
    <property type="protein sequence ID" value="WAR44611.1"/>
    <property type="molecule type" value="Genomic_DNA"/>
</dbReference>
<gene>
    <name evidence="1" type="ORF">NM686_020040</name>
</gene>
<reference evidence="1" key="1">
    <citation type="submission" date="2022-11" db="EMBL/GenBank/DDBJ databases">
        <title>Methylomonas rapida sp. nov., Carotenoid-Producing Obligate Methanotrophs with High Growth Characteristics and Biotechnological Potential.</title>
        <authorList>
            <person name="Tikhonova E.N."/>
            <person name="Suleimanov R.Z."/>
            <person name="Miroshnikov K."/>
            <person name="Oshkin I.Y."/>
            <person name="Belova S.E."/>
            <person name="Danilova O.V."/>
            <person name="Ashikhmin A."/>
            <person name="Konopkin A."/>
            <person name="But S.Y."/>
            <person name="Khmelenina V.N."/>
            <person name="Kuznetsov N."/>
            <person name="Pimenov N.V."/>
            <person name="Dedysh S.N."/>
        </authorList>
    </citation>
    <scope>NUCLEOTIDE SEQUENCE</scope>
    <source>
        <strain evidence="1">MP1</strain>
    </source>
</reference>